<reference evidence="1 2" key="1">
    <citation type="journal article" date="2023" name="Nucleic Acids Res.">
        <title>The hologenome of Daphnia magna reveals possible DNA methylation and microbiome-mediated evolution of the host genome.</title>
        <authorList>
            <person name="Chaturvedi A."/>
            <person name="Li X."/>
            <person name="Dhandapani V."/>
            <person name="Marshall H."/>
            <person name="Kissane S."/>
            <person name="Cuenca-Cambronero M."/>
            <person name="Asole G."/>
            <person name="Calvet F."/>
            <person name="Ruiz-Romero M."/>
            <person name="Marangio P."/>
            <person name="Guigo R."/>
            <person name="Rago D."/>
            <person name="Mirbahai L."/>
            <person name="Eastwood N."/>
            <person name="Colbourne J.K."/>
            <person name="Zhou J."/>
            <person name="Mallon E."/>
            <person name="Orsini L."/>
        </authorList>
    </citation>
    <scope>NUCLEOTIDE SEQUENCE [LARGE SCALE GENOMIC DNA]</scope>
    <source>
        <strain evidence="1">LRV0_1</strain>
    </source>
</reference>
<organism evidence="1 2">
    <name type="scientific">Daphnia magna</name>
    <dbReference type="NCBI Taxonomy" id="35525"/>
    <lineage>
        <taxon>Eukaryota</taxon>
        <taxon>Metazoa</taxon>
        <taxon>Ecdysozoa</taxon>
        <taxon>Arthropoda</taxon>
        <taxon>Crustacea</taxon>
        <taxon>Branchiopoda</taxon>
        <taxon>Diplostraca</taxon>
        <taxon>Cladocera</taxon>
        <taxon>Anomopoda</taxon>
        <taxon>Daphniidae</taxon>
        <taxon>Daphnia</taxon>
    </lineage>
</organism>
<keyword evidence="2" id="KW-1185">Reference proteome</keyword>
<name>A0ABR0ACX8_9CRUS</name>
<evidence type="ECO:0000313" key="2">
    <source>
        <dbReference type="Proteomes" id="UP001234178"/>
    </source>
</evidence>
<sequence length="102" mass="12287">MGQLTWETRKRKAWRDIQTSEEFNLYTHACVKGHEYPLDRTDYWVYRADQFHYQSMRNKFCRRDIQHHVVASLLECPTSQRIDGNLCLFDARGHTVRVRNPS</sequence>
<gene>
    <name evidence="1" type="ORF">OUZ56_008421</name>
</gene>
<comment type="caution">
    <text evidence="1">The sequence shown here is derived from an EMBL/GenBank/DDBJ whole genome shotgun (WGS) entry which is preliminary data.</text>
</comment>
<proteinExistence type="predicted"/>
<accession>A0ABR0ACX8</accession>
<protein>
    <submittedName>
        <fullName evidence="1">Uncharacterized protein</fullName>
    </submittedName>
</protein>
<dbReference type="EMBL" id="JAOYFB010000037">
    <property type="protein sequence ID" value="KAK4022980.1"/>
    <property type="molecule type" value="Genomic_DNA"/>
</dbReference>
<dbReference type="Proteomes" id="UP001234178">
    <property type="component" value="Unassembled WGS sequence"/>
</dbReference>
<evidence type="ECO:0000313" key="1">
    <source>
        <dbReference type="EMBL" id="KAK4022980.1"/>
    </source>
</evidence>